<name>A0A3A4QX15_9BACT</name>
<keyword evidence="1" id="KW-0012">Acyltransferase</keyword>
<evidence type="ECO:0000313" key="1">
    <source>
        <dbReference type="EMBL" id="RJP56666.1"/>
    </source>
</evidence>
<dbReference type="AlphaFoldDB" id="A0A3A4QX15"/>
<dbReference type="CDD" id="cd04647">
    <property type="entry name" value="LbH_MAT_like"/>
    <property type="match status" value="1"/>
</dbReference>
<reference evidence="1 2" key="1">
    <citation type="journal article" date="2017" name="ISME J.">
        <title>Energy and carbon metabolisms in a deep terrestrial subsurface fluid microbial community.</title>
        <authorList>
            <person name="Momper L."/>
            <person name="Jungbluth S.P."/>
            <person name="Lee M.D."/>
            <person name="Amend J.P."/>
        </authorList>
    </citation>
    <scope>NUCLEOTIDE SEQUENCE [LARGE SCALE GENOMIC DNA]</scope>
    <source>
        <strain evidence="1">SURF_26</strain>
    </source>
</reference>
<comment type="caution">
    <text evidence="1">The sequence shown here is derived from an EMBL/GenBank/DDBJ whole genome shotgun (WGS) entry which is preliminary data.</text>
</comment>
<gene>
    <name evidence="1" type="ORF">C4541_11700</name>
</gene>
<accession>A0A3A4QX15</accession>
<sequence>MKTVLKTLFNLFCLLCVLPFYCLYRIEALCIKTDQPFQGMSQFFSLFPGLSGNYLRRAFYYLALEKSTLDCCISFGTIFSSANAQIGHNVYIGSRCTLGDVNLGDDVLLGSNVDIINGAKQHYIGDITIPIREQGGEYPKVTIGADTWIGNDAVVMCNIGTKCIIGAGSVVIKDVEDYSIAVGSPAKVIKKRN</sequence>
<organism evidence="1 2">
    <name type="scientific">Candidatus Auribacter fodinae</name>
    <dbReference type="NCBI Taxonomy" id="2093366"/>
    <lineage>
        <taxon>Bacteria</taxon>
        <taxon>Pseudomonadati</taxon>
        <taxon>Candidatus Auribacterota</taxon>
        <taxon>Candidatus Auribacteria</taxon>
        <taxon>Candidatus Auribacterales</taxon>
        <taxon>Candidatus Auribacteraceae</taxon>
        <taxon>Candidatus Auribacter</taxon>
    </lineage>
</organism>
<protein>
    <submittedName>
        <fullName evidence="1">Acyltransferase</fullName>
    </submittedName>
</protein>
<dbReference type="SUPFAM" id="SSF51161">
    <property type="entry name" value="Trimeric LpxA-like enzymes"/>
    <property type="match status" value="1"/>
</dbReference>
<evidence type="ECO:0000313" key="2">
    <source>
        <dbReference type="Proteomes" id="UP000266426"/>
    </source>
</evidence>
<dbReference type="PANTHER" id="PTHR23416">
    <property type="entry name" value="SIALIC ACID SYNTHASE-RELATED"/>
    <property type="match status" value="1"/>
</dbReference>
<dbReference type="Proteomes" id="UP000266426">
    <property type="component" value="Unassembled WGS sequence"/>
</dbReference>
<dbReference type="Pfam" id="PF14602">
    <property type="entry name" value="Hexapep_2"/>
    <property type="match status" value="2"/>
</dbReference>
<dbReference type="InterPro" id="IPR001451">
    <property type="entry name" value="Hexapep"/>
</dbReference>
<dbReference type="InterPro" id="IPR051159">
    <property type="entry name" value="Hexapeptide_acetyltransf"/>
</dbReference>
<proteinExistence type="predicted"/>
<keyword evidence="1" id="KW-0808">Transferase</keyword>
<dbReference type="Gene3D" id="2.160.10.10">
    <property type="entry name" value="Hexapeptide repeat proteins"/>
    <property type="match status" value="1"/>
</dbReference>
<dbReference type="EMBL" id="QZJZ01000092">
    <property type="protein sequence ID" value="RJP56666.1"/>
    <property type="molecule type" value="Genomic_DNA"/>
</dbReference>
<dbReference type="InterPro" id="IPR011004">
    <property type="entry name" value="Trimer_LpxA-like_sf"/>
</dbReference>
<dbReference type="GO" id="GO:0016746">
    <property type="term" value="F:acyltransferase activity"/>
    <property type="evidence" value="ECO:0007669"/>
    <property type="project" value="UniProtKB-KW"/>
</dbReference>